<reference evidence="2" key="1">
    <citation type="journal article" date="2019" name="Int. J. Syst. Evol. Microbiol.">
        <title>The Global Catalogue of Microorganisms (GCM) 10K type strain sequencing project: providing services to taxonomists for standard genome sequencing and annotation.</title>
        <authorList>
            <consortium name="The Broad Institute Genomics Platform"/>
            <consortium name="The Broad Institute Genome Sequencing Center for Infectious Disease"/>
            <person name="Wu L."/>
            <person name="Ma J."/>
        </authorList>
    </citation>
    <scope>NUCLEOTIDE SEQUENCE [LARGE SCALE GENOMIC DNA]</scope>
    <source>
        <strain evidence="2">CCUG 63830</strain>
    </source>
</reference>
<evidence type="ECO:0000313" key="1">
    <source>
        <dbReference type="EMBL" id="MFC6662614.1"/>
    </source>
</evidence>
<dbReference type="RefSeq" id="WP_224610990.1">
    <property type="nucleotide sequence ID" value="NZ_JAIQXV010000016.1"/>
</dbReference>
<dbReference type="Proteomes" id="UP001596317">
    <property type="component" value="Unassembled WGS sequence"/>
</dbReference>
<sequence>MTTFNLPTAVSIAYTLDNTLATLPMVQLEGLSLKVIRHKFREWFEATVKKLMVTENEQDKKSLLGSAVDYRTRAAVWTLKKERNLEFDEEFVANFRYAIMNVLRDEAFARSNPDERFASPHVVKGREDEQQVLVFRAMDEIDDITKSYSPVYRGSKFSEANQSQYANDAKELIAPEVEGEVDRLLRLARLNIGHGETPAEQLQTLQRAHELLTTHKVWNDILKTPADHLDRLKLALSLESQLAAAQSDRVKAHQYQIAGDDVVVPRIAPHSVPGVDKVERLYQRTFCFVITEGWDFVESGYVYARSFDDARAAVLAQHVPQDEFTADEGQRREVHLA</sequence>
<gene>
    <name evidence="1" type="ORF">ACFP90_21390</name>
</gene>
<evidence type="ECO:0000313" key="2">
    <source>
        <dbReference type="Proteomes" id="UP001596317"/>
    </source>
</evidence>
<comment type="caution">
    <text evidence="1">The sequence shown here is derived from an EMBL/GenBank/DDBJ whole genome shotgun (WGS) entry which is preliminary data.</text>
</comment>
<name>A0ABW1ZS92_9DEIO</name>
<dbReference type="EMBL" id="JBHSWB010000002">
    <property type="protein sequence ID" value="MFC6662614.1"/>
    <property type="molecule type" value="Genomic_DNA"/>
</dbReference>
<proteinExistence type="predicted"/>
<organism evidence="1 2">
    <name type="scientific">Deinococcus multiflagellatus</name>
    <dbReference type="NCBI Taxonomy" id="1656887"/>
    <lineage>
        <taxon>Bacteria</taxon>
        <taxon>Thermotogati</taxon>
        <taxon>Deinococcota</taxon>
        <taxon>Deinococci</taxon>
        <taxon>Deinococcales</taxon>
        <taxon>Deinococcaceae</taxon>
        <taxon>Deinococcus</taxon>
    </lineage>
</organism>
<keyword evidence="2" id="KW-1185">Reference proteome</keyword>
<accession>A0ABW1ZS92</accession>
<protein>
    <submittedName>
        <fullName evidence="1">Uncharacterized protein</fullName>
    </submittedName>
</protein>